<keyword evidence="12" id="KW-1185">Reference proteome</keyword>
<dbReference type="GO" id="GO:0009653">
    <property type="term" value="P:anatomical structure morphogenesis"/>
    <property type="evidence" value="ECO:0007669"/>
    <property type="project" value="TreeGrafter"/>
</dbReference>
<dbReference type="SUPFAM" id="SSF49879">
    <property type="entry name" value="SMAD/FHA domain"/>
    <property type="match status" value="1"/>
</dbReference>
<gene>
    <name evidence="11" type="ORF">CBOVIS_LOCUS9676</name>
</gene>
<dbReference type="Pfam" id="PF03165">
    <property type="entry name" value="MH1"/>
    <property type="match status" value="1"/>
</dbReference>
<dbReference type="GO" id="GO:0032924">
    <property type="term" value="P:activin receptor signaling pathway"/>
    <property type="evidence" value="ECO:0007669"/>
    <property type="project" value="TreeGrafter"/>
</dbReference>
<dbReference type="InterPro" id="IPR013790">
    <property type="entry name" value="Dwarfin"/>
</dbReference>
<evidence type="ECO:0000256" key="2">
    <source>
        <dbReference type="ARBA" id="ARBA00022723"/>
    </source>
</evidence>
<dbReference type="InterPro" id="IPR013019">
    <property type="entry name" value="MAD_homology_MH1"/>
</dbReference>
<dbReference type="GO" id="GO:0000978">
    <property type="term" value="F:RNA polymerase II cis-regulatory region sequence-specific DNA binding"/>
    <property type="evidence" value="ECO:0007669"/>
    <property type="project" value="TreeGrafter"/>
</dbReference>
<dbReference type="SUPFAM" id="SSF56366">
    <property type="entry name" value="SMAD MH1 domain"/>
    <property type="match status" value="1"/>
</dbReference>
<dbReference type="PANTHER" id="PTHR13703">
    <property type="entry name" value="SMAD"/>
    <property type="match status" value="1"/>
</dbReference>
<feature type="domain" description="MH2" evidence="10">
    <location>
        <begin position="353"/>
        <end position="547"/>
    </location>
</feature>
<name>A0A8S1F4Q2_9PELO</name>
<dbReference type="InterPro" id="IPR017855">
    <property type="entry name" value="SMAD-like_dom_sf"/>
</dbReference>
<dbReference type="Proteomes" id="UP000494206">
    <property type="component" value="Unassembled WGS sequence"/>
</dbReference>
<accession>A0A8S1F4Q2</accession>
<dbReference type="AlphaFoldDB" id="A0A8S1F4Q2"/>
<dbReference type="Gene3D" id="2.60.200.10">
    <property type="match status" value="1"/>
</dbReference>
<evidence type="ECO:0000313" key="11">
    <source>
        <dbReference type="EMBL" id="CAB3407809.1"/>
    </source>
</evidence>
<evidence type="ECO:0000259" key="9">
    <source>
        <dbReference type="PROSITE" id="PS51075"/>
    </source>
</evidence>
<evidence type="ECO:0000256" key="6">
    <source>
        <dbReference type="ARBA" id="ARBA00023242"/>
    </source>
</evidence>
<dbReference type="SMART" id="SM00523">
    <property type="entry name" value="DWA"/>
    <property type="match status" value="1"/>
</dbReference>
<evidence type="ECO:0000313" key="12">
    <source>
        <dbReference type="Proteomes" id="UP000494206"/>
    </source>
</evidence>
<evidence type="ECO:0000256" key="5">
    <source>
        <dbReference type="ARBA" id="ARBA00023163"/>
    </source>
</evidence>
<reference evidence="11 12" key="1">
    <citation type="submission" date="2020-04" db="EMBL/GenBank/DDBJ databases">
        <authorList>
            <person name="Laetsch R D."/>
            <person name="Stevens L."/>
            <person name="Kumar S."/>
            <person name="Blaxter L. M."/>
        </authorList>
    </citation>
    <scope>NUCLEOTIDE SEQUENCE [LARGE SCALE GENOMIC DNA]</scope>
</reference>
<dbReference type="GO" id="GO:0005737">
    <property type="term" value="C:cytoplasm"/>
    <property type="evidence" value="ECO:0007669"/>
    <property type="project" value="UniProtKB-SubCell"/>
</dbReference>
<dbReference type="GO" id="GO:0071144">
    <property type="term" value="C:heteromeric SMAD protein complex"/>
    <property type="evidence" value="ECO:0007669"/>
    <property type="project" value="TreeGrafter"/>
</dbReference>
<dbReference type="EMBL" id="CADEPM010000006">
    <property type="protein sequence ID" value="CAB3407809.1"/>
    <property type="molecule type" value="Genomic_DNA"/>
</dbReference>
<proteinExistence type="inferred from homology"/>
<dbReference type="GO" id="GO:0060395">
    <property type="term" value="P:SMAD protein signal transduction"/>
    <property type="evidence" value="ECO:0007669"/>
    <property type="project" value="TreeGrafter"/>
</dbReference>
<keyword evidence="3" id="KW-0862">Zinc</keyword>
<dbReference type="SMART" id="SM00524">
    <property type="entry name" value="DWB"/>
    <property type="match status" value="1"/>
</dbReference>
<dbReference type="InterPro" id="IPR008984">
    <property type="entry name" value="SMAD_FHA_dom_sf"/>
</dbReference>
<feature type="domain" description="MH1" evidence="9">
    <location>
        <begin position="80"/>
        <end position="201"/>
    </location>
</feature>
<dbReference type="GO" id="GO:0051239">
    <property type="term" value="P:regulation of multicellular organismal process"/>
    <property type="evidence" value="ECO:0007669"/>
    <property type="project" value="UniProtKB-ARBA"/>
</dbReference>
<feature type="compositionally biased region" description="Basic and acidic residues" evidence="8">
    <location>
        <begin position="49"/>
        <end position="61"/>
    </location>
</feature>
<dbReference type="PROSITE" id="PS51076">
    <property type="entry name" value="MH2"/>
    <property type="match status" value="1"/>
</dbReference>
<dbReference type="InterPro" id="IPR036578">
    <property type="entry name" value="SMAD_MH1_sf"/>
</dbReference>
<protein>
    <recommendedName>
        <fullName evidence="13">Dwarfin sma</fullName>
    </recommendedName>
</protein>
<dbReference type="GO" id="GO:0045944">
    <property type="term" value="P:positive regulation of transcription by RNA polymerase II"/>
    <property type="evidence" value="ECO:0007669"/>
    <property type="project" value="TreeGrafter"/>
</dbReference>
<keyword evidence="4 7" id="KW-0805">Transcription regulation</keyword>
<dbReference type="GO" id="GO:0046872">
    <property type="term" value="F:metal ion binding"/>
    <property type="evidence" value="ECO:0007669"/>
    <property type="project" value="UniProtKB-KW"/>
</dbReference>
<dbReference type="GO" id="GO:0030154">
    <property type="term" value="P:cell differentiation"/>
    <property type="evidence" value="ECO:0007669"/>
    <property type="project" value="TreeGrafter"/>
</dbReference>
<evidence type="ECO:0000259" key="10">
    <source>
        <dbReference type="PROSITE" id="PS51076"/>
    </source>
</evidence>
<comment type="caution">
    <text evidence="11">The sequence shown here is derived from an EMBL/GenBank/DDBJ whole genome shotgun (WGS) entry which is preliminary data.</text>
</comment>
<evidence type="ECO:0000256" key="1">
    <source>
        <dbReference type="ARBA" id="ARBA00005545"/>
    </source>
</evidence>
<comment type="similarity">
    <text evidence="1 7">Belongs to the dwarfin/SMAD family.</text>
</comment>
<organism evidence="11 12">
    <name type="scientific">Caenorhabditis bovis</name>
    <dbReference type="NCBI Taxonomy" id="2654633"/>
    <lineage>
        <taxon>Eukaryota</taxon>
        <taxon>Metazoa</taxon>
        <taxon>Ecdysozoa</taxon>
        <taxon>Nematoda</taxon>
        <taxon>Chromadorea</taxon>
        <taxon>Rhabditida</taxon>
        <taxon>Rhabditina</taxon>
        <taxon>Rhabditomorpha</taxon>
        <taxon>Rhabditoidea</taxon>
        <taxon>Rhabditidae</taxon>
        <taxon>Peloderinae</taxon>
        <taxon>Caenorhabditis</taxon>
    </lineage>
</organism>
<evidence type="ECO:0008006" key="13">
    <source>
        <dbReference type="Google" id="ProtNLM"/>
    </source>
</evidence>
<dbReference type="GO" id="GO:0009791">
    <property type="term" value="P:post-embryonic development"/>
    <property type="evidence" value="ECO:0007669"/>
    <property type="project" value="UniProtKB-ARBA"/>
</dbReference>
<dbReference type="InterPro" id="IPR001132">
    <property type="entry name" value="SMAD_dom_Dwarfin-type"/>
</dbReference>
<keyword evidence="7" id="KW-0963">Cytoplasm</keyword>
<evidence type="ECO:0000256" key="7">
    <source>
        <dbReference type="RuleBase" id="RU361195"/>
    </source>
</evidence>
<dbReference type="PROSITE" id="PS51075">
    <property type="entry name" value="MH1"/>
    <property type="match status" value="1"/>
</dbReference>
<comment type="subcellular location">
    <subcellularLocation>
        <location evidence="7">Cytoplasm</location>
    </subcellularLocation>
    <subcellularLocation>
        <location evidence="7">Nucleus</location>
    </subcellularLocation>
</comment>
<keyword evidence="2" id="KW-0479">Metal-binding</keyword>
<evidence type="ECO:0000256" key="3">
    <source>
        <dbReference type="ARBA" id="ARBA00022833"/>
    </source>
</evidence>
<keyword evidence="6 7" id="KW-0539">Nucleus</keyword>
<dbReference type="OrthoDB" id="5794312at2759"/>
<dbReference type="Pfam" id="PF03166">
    <property type="entry name" value="MH2"/>
    <property type="match status" value="1"/>
</dbReference>
<keyword evidence="5 7" id="KW-0804">Transcription</keyword>
<dbReference type="GO" id="GO:0000981">
    <property type="term" value="F:DNA-binding transcription factor activity, RNA polymerase II-specific"/>
    <property type="evidence" value="ECO:0007669"/>
    <property type="project" value="TreeGrafter"/>
</dbReference>
<evidence type="ECO:0000256" key="8">
    <source>
        <dbReference type="SAM" id="MobiDB-lite"/>
    </source>
</evidence>
<feature type="region of interest" description="Disordered" evidence="8">
    <location>
        <begin position="1"/>
        <end position="26"/>
    </location>
</feature>
<dbReference type="InterPro" id="IPR003619">
    <property type="entry name" value="MAD_homology1_Dwarfin-type"/>
</dbReference>
<dbReference type="PANTHER" id="PTHR13703:SF25">
    <property type="entry name" value="MOTHERS AGAINST DECAPENTAPLEGIC HOMOLOG"/>
    <property type="match status" value="1"/>
</dbReference>
<feature type="region of interest" description="Disordered" evidence="8">
    <location>
        <begin position="49"/>
        <end position="72"/>
    </location>
</feature>
<dbReference type="Gene3D" id="3.90.520.10">
    <property type="entry name" value="SMAD MH1 domain"/>
    <property type="match status" value="1"/>
</dbReference>
<sequence length="547" mass="62347">MFAIRKKPYKPDKQSHMAAKKNGCARPARPHMAQLTLITYFVELLAPRDKGPGKEKDKPNENNEQEMSTEGLTEEERIVLCASKVLEETIVHNGDNSSEFPIRSVNMLIRASRKHQMLDKFLDIILTEKGKNLCCPIVNDKFPGTLGRPNVFALKLFKFPWIRYETQIRSTPNCQFPYKKRRKVACINPHHYKPADTPHPPLPPIAINKNRDFGAPPTNPYFMSVSASPEGPLNHFHELAPNVTVQGDELRDFYDKIALRDNITPPNPALPRTPPLGFEGLDKSPQFCITDINMKEIGAYEFRDTEMEVDEMEVTPRTPTEKLPQYTNGIGDIAQPYDENRFEYVELQQLETWATVCYYEESEAVSQVYNVSTTNFLIDGFTGSSKVTDRLSLGYFNNVKRDNMINDIRRTIGRGYRMYNLGGEIFIESLADIPLFIQSASYNLKKGFRSMTVAKLLPNSTIKLFNNLQFAQQLNAAADKTFQDVYALTRLCTVRISFAKGWGAHYKRPSIVRSPVWVETHFTSPLKWIDDVLRCMGAPPLICSSRT</sequence>
<dbReference type="GO" id="GO:0070411">
    <property type="term" value="F:I-SMAD binding"/>
    <property type="evidence" value="ECO:0007669"/>
    <property type="project" value="TreeGrafter"/>
</dbReference>
<dbReference type="GO" id="GO:0050793">
    <property type="term" value="P:regulation of developmental process"/>
    <property type="evidence" value="ECO:0007669"/>
    <property type="project" value="UniProtKB-ARBA"/>
</dbReference>
<evidence type="ECO:0000256" key="4">
    <source>
        <dbReference type="ARBA" id="ARBA00023015"/>
    </source>
</evidence>